<protein>
    <submittedName>
        <fullName evidence="2">Uncharacterized protein</fullName>
    </submittedName>
</protein>
<comment type="caution">
    <text evidence="2">The sequence shown here is derived from an EMBL/GenBank/DDBJ whole genome shotgun (WGS) entry which is preliminary data.</text>
</comment>
<dbReference type="Proteomes" id="UP000784294">
    <property type="component" value="Unassembled WGS sequence"/>
</dbReference>
<reference evidence="2" key="1">
    <citation type="submission" date="2018-11" db="EMBL/GenBank/DDBJ databases">
        <authorList>
            <consortium name="Pathogen Informatics"/>
        </authorList>
    </citation>
    <scope>NUCLEOTIDE SEQUENCE</scope>
</reference>
<evidence type="ECO:0000313" key="3">
    <source>
        <dbReference type="Proteomes" id="UP000784294"/>
    </source>
</evidence>
<feature type="region of interest" description="Disordered" evidence="1">
    <location>
        <begin position="60"/>
        <end position="91"/>
    </location>
</feature>
<feature type="compositionally biased region" description="Basic and acidic residues" evidence="1">
    <location>
        <begin position="77"/>
        <end position="91"/>
    </location>
</feature>
<evidence type="ECO:0000313" key="2">
    <source>
        <dbReference type="EMBL" id="VEL17678.1"/>
    </source>
</evidence>
<evidence type="ECO:0000256" key="1">
    <source>
        <dbReference type="SAM" id="MobiDB-lite"/>
    </source>
</evidence>
<dbReference type="EMBL" id="CAAALY010033704">
    <property type="protein sequence ID" value="VEL17678.1"/>
    <property type="molecule type" value="Genomic_DNA"/>
</dbReference>
<name>A0A448WQJ6_9PLAT</name>
<organism evidence="2 3">
    <name type="scientific">Protopolystoma xenopodis</name>
    <dbReference type="NCBI Taxonomy" id="117903"/>
    <lineage>
        <taxon>Eukaryota</taxon>
        <taxon>Metazoa</taxon>
        <taxon>Spiralia</taxon>
        <taxon>Lophotrochozoa</taxon>
        <taxon>Platyhelminthes</taxon>
        <taxon>Monogenea</taxon>
        <taxon>Polyopisthocotylea</taxon>
        <taxon>Polystomatidea</taxon>
        <taxon>Polystomatidae</taxon>
        <taxon>Protopolystoma</taxon>
    </lineage>
</organism>
<proteinExistence type="predicted"/>
<dbReference type="AlphaFoldDB" id="A0A448WQJ6"/>
<sequence>MFICQRVEPTVLAGRTVGLEGAGWVAGGQDQSAPSVAGLGWTPDDKISAPHEEVVRFERAEGRTCQKAVAPPVPVNQRDDQLRSRRQKEMP</sequence>
<accession>A0A448WQJ6</accession>
<keyword evidence="3" id="KW-1185">Reference proteome</keyword>
<gene>
    <name evidence="2" type="ORF">PXEA_LOCUS11118</name>
</gene>